<dbReference type="SUPFAM" id="SSF56645">
    <property type="entry name" value="Acyl-CoA dehydrogenase NM domain-like"/>
    <property type="match status" value="1"/>
</dbReference>
<keyword evidence="3 5" id="KW-0274">FAD</keyword>
<feature type="compositionally biased region" description="Basic and acidic residues" evidence="6">
    <location>
        <begin position="15"/>
        <end position="31"/>
    </location>
</feature>
<keyword evidence="10" id="KW-1185">Reference proteome</keyword>
<dbReference type="InterPro" id="IPR009100">
    <property type="entry name" value="AcylCoA_DH/oxidase_NM_dom_sf"/>
</dbReference>
<reference evidence="9 10" key="1">
    <citation type="submission" date="2020-08" db="EMBL/GenBank/DDBJ databases">
        <title>Sequencing the genomes of 1000 actinobacteria strains.</title>
        <authorList>
            <person name="Klenk H.-P."/>
        </authorList>
    </citation>
    <scope>NUCLEOTIDE SEQUENCE [LARGE SCALE GENOMIC DNA]</scope>
    <source>
        <strain evidence="9 10">DSM 45790</strain>
    </source>
</reference>
<evidence type="ECO:0000256" key="1">
    <source>
        <dbReference type="ARBA" id="ARBA00009347"/>
    </source>
</evidence>
<dbReference type="GO" id="GO:0003995">
    <property type="term" value="F:acyl-CoA dehydrogenase activity"/>
    <property type="evidence" value="ECO:0007669"/>
    <property type="project" value="TreeGrafter"/>
</dbReference>
<sequence length="395" mass="40687">MPDTSTNPNPLLTSPHREQTRAPRPDPRGTRDTDVAAVVRELPVDASAAVVWRALGAAGLICGVYRDGGRPRVEPAALRRLLAALDDRLPVGATLGVCVQLATALPLLGQAADLCPPAAAALPAVSRGEDVVALAATDAGPGSDLTALATTAEIGADHVVLNGRKRWITNAATARHLLVLARHRPGGHFTDFTWVLVPADAPGVTIRPAGTTLFGAAGIGHVHLDGVRLPRSHVAGRVGHGLAVFARHIATERLAGALWGVALCRRALAGTADRLDGRALAGGTLGRHPVVRDRLARATVRLHALDALCRVHGEAVARDGDTVAAALLKAAVAETVEHVLADCAHLQGADGFAEDGAQTLRAQAGVFGVGGGTTEVVLGLLADNLPALLNRIRPT</sequence>
<comment type="similarity">
    <text evidence="1 5">Belongs to the acyl-CoA dehydrogenase family.</text>
</comment>
<comment type="caution">
    <text evidence="9">The sequence shown here is derived from an EMBL/GenBank/DDBJ whole genome shotgun (WGS) entry which is preliminary data.</text>
</comment>
<evidence type="ECO:0000259" key="7">
    <source>
        <dbReference type="Pfam" id="PF00441"/>
    </source>
</evidence>
<dbReference type="Pfam" id="PF00441">
    <property type="entry name" value="Acyl-CoA_dh_1"/>
    <property type="match status" value="1"/>
</dbReference>
<dbReference type="InterPro" id="IPR046373">
    <property type="entry name" value="Acyl-CoA_Oxase/DH_mid-dom_sf"/>
</dbReference>
<protein>
    <submittedName>
        <fullName evidence="9">Citronellyl-CoA dehydrogenase</fullName>
        <ecNumber evidence="9">1.3.99.-</ecNumber>
    </submittedName>
</protein>
<dbReference type="Gene3D" id="1.20.140.10">
    <property type="entry name" value="Butyryl-CoA Dehydrogenase, subunit A, domain 3"/>
    <property type="match status" value="1"/>
</dbReference>
<feature type="region of interest" description="Disordered" evidence="6">
    <location>
        <begin position="1"/>
        <end position="31"/>
    </location>
</feature>
<name>A0A7W8Z6U5_9ACTN</name>
<evidence type="ECO:0000256" key="5">
    <source>
        <dbReference type="RuleBase" id="RU362125"/>
    </source>
</evidence>
<keyword evidence="2 5" id="KW-0285">Flavoprotein</keyword>
<proteinExistence type="inferred from homology"/>
<dbReference type="RefSeq" id="WP_204070675.1">
    <property type="nucleotide sequence ID" value="NZ_BOOS01000064.1"/>
</dbReference>
<evidence type="ECO:0000256" key="6">
    <source>
        <dbReference type="SAM" id="MobiDB-lite"/>
    </source>
</evidence>
<dbReference type="CDD" id="cd00567">
    <property type="entry name" value="ACAD"/>
    <property type="match status" value="1"/>
</dbReference>
<organism evidence="9 10">
    <name type="scientific">Sphaerisporangium krabiense</name>
    <dbReference type="NCBI Taxonomy" id="763782"/>
    <lineage>
        <taxon>Bacteria</taxon>
        <taxon>Bacillati</taxon>
        <taxon>Actinomycetota</taxon>
        <taxon>Actinomycetes</taxon>
        <taxon>Streptosporangiales</taxon>
        <taxon>Streptosporangiaceae</taxon>
        <taxon>Sphaerisporangium</taxon>
    </lineage>
</organism>
<dbReference type="GO" id="GO:0005737">
    <property type="term" value="C:cytoplasm"/>
    <property type="evidence" value="ECO:0007669"/>
    <property type="project" value="TreeGrafter"/>
</dbReference>
<evidence type="ECO:0000313" key="10">
    <source>
        <dbReference type="Proteomes" id="UP000588112"/>
    </source>
</evidence>
<dbReference type="PANTHER" id="PTHR48083">
    <property type="entry name" value="MEDIUM-CHAIN SPECIFIC ACYL-COA DEHYDROGENASE, MITOCHONDRIAL-RELATED"/>
    <property type="match status" value="1"/>
</dbReference>
<accession>A0A7W8Z6U5</accession>
<evidence type="ECO:0000256" key="2">
    <source>
        <dbReference type="ARBA" id="ARBA00022630"/>
    </source>
</evidence>
<dbReference type="Pfam" id="PF02770">
    <property type="entry name" value="Acyl-CoA_dh_M"/>
    <property type="match status" value="1"/>
</dbReference>
<evidence type="ECO:0000259" key="8">
    <source>
        <dbReference type="Pfam" id="PF02770"/>
    </source>
</evidence>
<dbReference type="SUPFAM" id="SSF47203">
    <property type="entry name" value="Acyl-CoA dehydrogenase C-terminal domain-like"/>
    <property type="match status" value="1"/>
</dbReference>
<dbReference type="InterPro" id="IPR050741">
    <property type="entry name" value="Acyl-CoA_dehydrogenase"/>
</dbReference>
<dbReference type="PANTHER" id="PTHR48083:SF2">
    <property type="entry name" value="MEDIUM-CHAIN SPECIFIC ACYL-COA DEHYDROGENASE, MITOCHONDRIAL"/>
    <property type="match status" value="1"/>
</dbReference>
<dbReference type="GO" id="GO:0033539">
    <property type="term" value="P:fatty acid beta-oxidation using acyl-CoA dehydrogenase"/>
    <property type="evidence" value="ECO:0007669"/>
    <property type="project" value="TreeGrafter"/>
</dbReference>
<dbReference type="Proteomes" id="UP000588112">
    <property type="component" value="Unassembled WGS sequence"/>
</dbReference>
<feature type="compositionally biased region" description="Polar residues" evidence="6">
    <location>
        <begin position="1"/>
        <end position="12"/>
    </location>
</feature>
<feature type="domain" description="Acyl-CoA dehydrogenase/oxidase C-terminal" evidence="7">
    <location>
        <begin position="239"/>
        <end position="384"/>
    </location>
</feature>
<dbReference type="EMBL" id="JACHBR010000001">
    <property type="protein sequence ID" value="MBB5628305.1"/>
    <property type="molecule type" value="Genomic_DNA"/>
</dbReference>
<dbReference type="InterPro" id="IPR036250">
    <property type="entry name" value="AcylCo_DH-like_C"/>
</dbReference>
<dbReference type="AlphaFoldDB" id="A0A7W8Z6U5"/>
<dbReference type="Gene3D" id="2.40.110.10">
    <property type="entry name" value="Butyryl-CoA Dehydrogenase, subunit A, domain 2"/>
    <property type="match status" value="1"/>
</dbReference>
<evidence type="ECO:0000313" key="9">
    <source>
        <dbReference type="EMBL" id="MBB5628305.1"/>
    </source>
</evidence>
<evidence type="ECO:0000256" key="3">
    <source>
        <dbReference type="ARBA" id="ARBA00022827"/>
    </source>
</evidence>
<gene>
    <name evidence="9" type="ORF">BJ981_004004</name>
</gene>
<keyword evidence="4 5" id="KW-0560">Oxidoreductase</keyword>
<dbReference type="InterPro" id="IPR006091">
    <property type="entry name" value="Acyl-CoA_Oxase/DH_mid-dom"/>
</dbReference>
<dbReference type="EC" id="1.3.99.-" evidence="9"/>
<evidence type="ECO:0000256" key="4">
    <source>
        <dbReference type="ARBA" id="ARBA00023002"/>
    </source>
</evidence>
<comment type="cofactor">
    <cofactor evidence="5">
        <name>FAD</name>
        <dbReference type="ChEBI" id="CHEBI:57692"/>
    </cofactor>
</comment>
<dbReference type="InterPro" id="IPR009075">
    <property type="entry name" value="AcylCo_DH/oxidase_C"/>
</dbReference>
<feature type="domain" description="Acyl-CoA oxidase/dehydrogenase middle" evidence="8">
    <location>
        <begin position="133"/>
        <end position="225"/>
    </location>
</feature>